<name>A0A087M1T9_9HYPH</name>
<feature type="domain" description="PilZ" evidence="2">
    <location>
        <begin position="123"/>
        <end position="194"/>
    </location>
</feature>
<feature type="region of interest" description="Disordered" evidence="1">
    <location>
        <begin position="1"/>
        <end position="20"/>
    </location>
</feature>
<accession>A0A087M1T9</accession>
<dbReference type="EMBL" id="JQGC01000010">
    <property type="protein sequence ID" value="KFL30842.1"/>
    <property type="molecule type" value="Genomic_DNA"/>
</dbReference>
<evidence type="ECO:0000313" key="3">
    <source>
        <dbReference type="EMBL" id="KFL30842.1"/>
    </source>
</evidence>
<proteinExistence type="predicted"/>
<dbReference type="Proteomes" id="UP000028981">
    <property type="component" value="Unassembled WGS sequence"/>
</dbReference>
<gene>
    <name evidence="3" type="ORF">JP75_12690</name>
</gene>
<dbReference type="InterPro" id="IPR009875">
    <property type="entry name" value="PilZ_domain"/>
</dbReference>
<dbReference type="SUPFAM" id="SSF141371">
    <property type="entry name" value="PilZ domain-like"/>
    <property type="match status" value="1"/>
</dbReference>
<dbReference type="STRING" id="46914.JP75_12690"/>
<evidence type="ECO:0000259" key="2">
    <source>
        <dbReference type="Pfam" id="PF07238"/>
    </source>
</evidence>
<keyword evidence="4" id="KW-1185">Reference proteome</keyword>
<dbReference type="Gene3D" id="2.40.10.220">
    <property type="entry name" value="predicted glycosyltransferase like domains"/>
    <property type="match status" value="1"/>
</dbReference>
<reference evidence="3 4" key="1">
    <citation type="submission" date="2014-08" db="EMBL/GenBank/DDBJ databases">
        <authorList>
            <person name="Hassan Y.I."/>
            <person name="Lepp D."/>
            <person name="Zhou T."/>
        </authorList>
    </citation>
    <scope>NUCLEOTIDE SEQUENCE [LARGE SCALE GENOMIC DNA]</scope>
    <source>
        <strain evidence="3 4">IFO13584</strain>
    </source>
</reference>
<evidence type="ECO:0000313" key="4">
    <source>
        <dbReference type="Proteomes" id="UP000028981"/>
    </source>
</evidence>
<sequence length="211" mass="23610">MLSDDLDSARMPSPSQPRAVEGRFQRVKVSILGRYMLADRREFPCQVLEMSPGDAVVIAPVPGIEGERIIAYLDHMGRIEGTILKQVDGGFLMDIAATPRKRDKMAAQLTWLANKDVLNLPEDRRHERVVPDLRHSTVVLDDGRRYNCKIIDISLSGAAIELDVRPAMGTPITLGRMRARVVRHFQNGVAVEFAAAQEMLNVVQQNLRVMN</sequence>
<dbReference type="GO" id="GO:0035438">
    <property type="term" value="F:cyclic-di-GMP binding"/>
    <property type="evidence" value="ECO:0007669"/>
    <property type="project" value="InterPro"/>
</dbReference>
<dbReference type="AlphaFoldDB" id="A0A087M1T9"/>
<comment type="caution">
    <text evidence="3">The sequence shown here is derived from an EMBL/GenBank/DDBJ whole genome shotgun (WGS) entry which is preliminary data.</text>
</comment>
<organism evidence="3 4">
    <name type="scientific">Devosia riboflavina</name>
    <dbReference type="NCBI Taxonomy" id="46914"/>
    <lineage>
        <taxon>Bacteria</taxon>
        <taxon>Pseudomonadati</taxon>
        <taxon>Pseudomonadota</taxon>
        <taxon>Alphaproteobacteria</taxon>
        <taxon>Hyphomicrobiales</taxon>
        <taxon>Devosiaceae</taxon>
        <taxon>Devosia</taxon>
    </lineage>
</organism>
<evidence type="ECO:0000256" key="1">
    <source>
        <dbReference type="SAM" id="MobiDB-lite"/>
    </source>
</evidence>
<protein>
    <submittedName>
        <fullName evidence="3">Pilus assembly protein PilZ</fullName>
    </submittedName>
</protein>
<dbReference type="Pfam" id="PF07238">
    <property type="entry name" value="PilZ"/>
    <property type="match status" value="1"/>
</dbReference>